<evidence type="ECO:0000313" key="1">
    <source>
        <dbReference type="EMBL" id="KAJ7733842.1"/>
    </source>
</evidence>
<evidence type="ECO:0000313" key="2">
    <source>
        <dbReference type="Proteomes" id="UP001215280"/>
    </source>
</evidence>
<comment type="caution">
    <text evidence="1">The sequence shown here is derived from an EMBL/GenBank/DDBJ whole genome shotgun (WGS) entry which is preliminary data.</text>
</comment>
<evidence type="ECO:0008006" key="3">
    <source>
        <dbReference type="Google" id="ProtNLM"/>
    </source>
</evidence>
<proteinExistence type="predicted"/>
<dbReference type="EMBL" id="JARJLG010000165">
    <property type="protein sequence ID" value="KAJ7733842.1"/>
    <property type="molecule type" value="Genomic_DNA"/>
</dbReference>
<sequence>MTSAARSVESTIPPPIEIESLLNSGGTELTHLDNTLAKLSIVFSRLKFQRERWAESLTGLRGVVPPTRRILPEILAEILLWCRGNSAESPGYSSTDTHEAPVVLAHVSFVWRSVAYSTPKLQDTAFFALGPVLEVHTIRSMEGLLRRSSALPPNVTLAPRISYTPESEPKMKRKRGFLDTTPHYPHDKPLPSLISVKLFNDGSGLGPNPLNILLSRFPWSQLTASDLDVLVDALTAGARSQFLLDDLSMSGPHFSMDDLVSLLRLLPELQLLTLRFCDCVGDDFC</sequence>
<protein>
    <recommendedName>
        <fullName evidence="3">F-box domain-containing protein</fullName>
    </recommendedName>
</protein>
<gene>
    <name evidence="1" type="ORF">DFH07DRAFT_967811</name>
</gene>
<name>A0AAD7I2S0_9AGAR</name>
<keyword evidence="2" id="KW-1185">Reference proteome</keyword>
<reference evidence="1" key="1">
    <citation type="submission" date="2023-03" db="EMBL/GenBank/DDBJ databases">
        <title>Massive genome expansion in bonnet fungi (Mycena s.s.) driven by repeated elements and novel gene families across ecological guilds.</title>
        <authorList>
            <consortium name="Lawrence Berkeley National Laboratory"/>
            <person name="Harder C.B."/>
            <person name="Miyauchi S."/>
            <person name="Viragh M."/>
            <person name="Kuo A."/>
            <person name="Thoen E."/>
            <person name="Andreopoulos B."/>
            <person name="Lu D."/>
            <person name="Skrede I."/>
            <person name="Drula E."/>
            <person name="Henrissat B."/>
            <person name="Morin E."/>
            <person name="Kohler A."/>
            <person name="Barry K."/>
            <person name="LaButti K."/>
            <person name="Morin E."/>
            <person name="Salamov A."/>
            <person name="Lipzen A."/>
            <person name="Mereny Z."/>
            <person name="Hegedus B."/>
            <person name="Baldrian P."/>
            <person name="Stursova M."/>
            <person name="Weitz H."/>
            <person name="Taylor A."/>
            <person name="Grigoriev I.V."/>
            <person name="Nagy L.G."/>
            <person name="Martin F."/>
            <person name="Kauserud H."/>
        </authorList>
    </citation>
    <scope>NUCLEOTIDE SEQUENCE</scope>
    <source>
        <strain evidence="1">CBHHK188m</strain>
    </source>
</reference>
<accession>A0AAD7I2S0</accession>
<organism evidence="1 2">
    <name type="scientific">Mycena maculata</name>
    <dbReference type="NCBI Taxonomy" id="230809"/>
    <lineage>
        <taxon>Eukaryota</taxon>
        <taxon>Fungi</taxon>
        <taxon>Dikarya</taxon>
        <taxon>Basidiomycota</taxon>
        <taxon>Agaricomycotina</taxon>
        <taxon>Agaricomycetes</taxon>
        <taxon>Agaricomycetidae</taxon>
        <taxon>Agaricales</taxon>
        <taxon>Marasmiineae</taxon>
        <taxon>Mycenaceae</taxon>
        <taxon>Mycena</taxon>
    </lineage>
</organism>
<dbReference type="Proteomes" id="UP001215280">
    <property type="component" value="Unassembled WGS sequence"/>
</dbReference>
<dbReference type="AlphaFoldDB" id="A0AAD7I2S0"/>